<evidence type="ECO:0008006" key="2">
    <source>
        <dbReference type="Google" id="ProtNLM"/>
    </source>
</evidence>
<comment type="caution">
    <text evidence="1">The sequence shown here is derived from an EMBL/GenBank/DDBJ whole genome shotgun (WGS) entry which is preliminary data.</text>
</comment>
<protein>
    <recommendedName>
        <fullName evidence="2">Peptidase M15C domain-containing protein</fullName>
    </recommendedName>
</protein>
<evidence type="ECO:0000313" key="1">
    <source>
        <dbReference type="EMBL" id="GAF73164.1"/>
    </source>
</evidence>
<dbReference type="EMBL" id="BARS01006751">
    <property type="protein sequence ID" value="GAF73164.1"/>
    <property type="molecule type" value="Genomic_DNA"/>
</dbReference>
<dbReference type="AlphaFoldDB" id="X0RWG6"/>
<organism evidence="1">
    <name type="scientific">marine sediment metagenome</name>
    <dbReference type="NCBI Taxonomy" id="412755"/>
    <lineage>
        <taxon>unclassified sequences</taxon>
        <taxon>metagenomes</taxon>
        <taxon>ecological metagenomes</taxon>
    </lineage>
</organism>
<reference evidence="1" key="1">
    <citation type="journal article" date="2014" name="Front. Microbiol.">
        <title>High frequency of phylogenetically diverse reductive dehalogenase-homologous genes in deep subseafloor sedimentary metagenomes.</title>
        <authorList>
            <person name="Kawai M."/>
            <person name="Futagami T."/>
            <person name="Toyoda A."/>
            <person name="Takaki Y."/>
            <person name="Nishi S."/>
            <person name="Hori S."/>
            <person name="Arai W."/>
            <person name="Tsubouchi T."/>
            <person name="Morono Y."/>
            <person name="Uchiyama I."/>
            <person name="Ito T."/>
            <person name="Fujiyama A."/>
            <person name="Inagaki F."/>
            <person name="Takami H."/>
        </authorList>
    </citation>
    <scope>NUCLEOTIDE SEQUENCE</scope>
    <source>
        <strain evidence="1">Expedition CK06-06</strain>
    </source>
</reference>
<name>X0RWG6_9ZZZZ</name>
<gene>
    <name evidence="1" type="ORF">S01H1_13101</name>
</gene>
<accession>X0RWG6</accession>
<proteinExistence type="predicted"/>
<sequence length="233" mass="26857">MATTNQVRDWWHLYRCSYGSPTNMFGRSPVYAQNTEWVRALEQAHFNAGYFPTEGGYIGSKRNCPNGIGGKTCQENGNDCSLHNYGLAWDVEYNFNPHIKQATSESQLWDLFNEGVTKYNPDIVDRILAVKNTHGEQMFSWLGYSLGDFMHWQINVPPERQDVDWSTVGDSEMDMQWSDIVDDATWAKAYEDGFIEGNPAVMPQYYFADGPATEDEKKNAYNHIMREQMERTK</sequence>